<evidence type="ECO:0000259" key="3">
    <source>
        <dbReference type="Pfam" id="PF07859"/>
    </source>
</evidence>
<dbReference type="Proteomes" id="UP000813463">
    <property type="component" value="Chromosome 4"/>
</dbReference>
<evidence type="ECO:0000256" key="2">
    <source>
        <dbReference type="SAM" id="SignalP"/>
    </source>
</evidence>
<dbReference type="PANTHER" id="PTHR23024">
    <property type="entry name" value="ARYLACETAMIDE DEACETYLASE"/>
    <property type="match status" value="1"/>
</dbReference>
<feature type="chain" id="PRO_5047437640" evidence="2">
    <location>
        <begin position="27"/>
        <end position="351"/>
    </location>
</feature>
<organism evidence="4 5">
    <name type="scientific">Spinacia oleracea</name>
    <name type="common">Spinach</name>
    <dbReference type="NCBI Taxonomy" id="3562"/>
    <lineage>
        <taxon>Eukaryota</taxon>
        <taxon>Viridiplantae</taxon>
        <taxon>Streptophyta</taxon>
        <taxon>Embryophyta</taxon>
        <taxon>Tracheophyta</taxon>
        <taxon>Spermatophyta</taxon>
        <taxon>Magnoliopsida</taxon>
        <taxon>eudicotyledons</taxon>
        <taxon>Gunneridae</taxon>
        <taxon>Pentapetalae</taxon>
        <taxon>Caryophyllales</taxon>
        <taxon>Chenopodiaceae</taxon>
        <taxon>Chenopodioideae</taxon>
        <taxon>Anserineae</taxon>
        <taxon>Spinacia</taxon>
    </lineage>
</organism>
<dbReference type="SUPFAM" id="SSF53474">
    <property type="entry name" value="alpha/beta-Hydrolases"/>
    <property type="match status" value="1"/>
</dbReference>
<name>A0ABM3RTI4_SPIOL</name>
<evidence type="ECO:0000313" key="5">
    <source>
        <dbReference type="RefSeq" id="XP_056698929.1"/>
    </source>
</evidence>
<dbReference type="InterPro" id="IPR013094">
    <property type="entry name" value="AB_hydrolase_3"/>
</dbReference>
<gene>
    <name evidence="5" type="primary">LOC110786490</name>
</gene>
<dbReference type="RefSeq" id="XP_056698929.1">
    <property type="nucleotide sequence ID" value="XM_056842951.1"/>
</dbReference>
<keyword evidence="2" id="KW-0732">Signal</keyword>
<evidence type="ECO:0000256" key="1">
    <source>
        <dbReference type="ARBA" id="ARBA00010515"/>
    </source>
</evidence>
<dbReference type="InterPro" id="IPR050466">
    <property type="entry name" value="Carboxylest/Gibb_receptor"/>
</dbReference>
<feature type="signal peptide" evidence="2">
    <location>
        <begin position="1"/>
        <end position="26"/>
    </location>
</feature>
<dbReference type="InterPro" id="IPR029058">
    <property type="entry name" value="AB_hydrolase_fold"/>
</dbReference>
<feature type="domain" description="Alpha/beta hydrolase fold-3" evidence="3">
    <location>
        <begin position="105"/>
        <end position="327"/>
    </location>
</feature>
<dbReference type="Gene3D" id="3.40.50.1820">
    <property type="entry name" value="alpha/beta hydrolase"/>
    <property type="match status" value="1"/>
</dbReference>
<reference evidence="4" key="1">
    <citation type="journal article" date="2021" name="Nat. Commun.">
        <title>Genomic analyses provide insights into spinach domestication and the genetic basis of agronomic traits.</title>
        <authorList>
            <person name="Cai X."/>
            <person name="Sun X."/>
            <person name="Xu C."/>
            <person name="Sun H."/>
            <person name="Wang X."/>
            <person name="Ge C."/>
            <person name="Zhang Z."/>
            <person name="Wang Q."/>
            <person name="Fei Z."/>
            <person name="Jiao C."/>
            <person name="Wang Q."/>
        </authorList>
    </citation>
    <scope>NUCLEOTIDE SEQUENCE [LARGE SCALE GENOMIC DNA]</scope>
    <source>
        <strain evidence="4">cv. Varoflay</strain>
    </source>
</reference>
<sequence length="351" mass="39416">MKVKKYPIKLLLLFFRLTILAIDSQANDLNSTTDDPYKLLHIIPNPDGSITRMKQYYPTVPPNTSTSLAFSRDVPLNTDKKTWIRLYLPNNESKPVTTRPSLPIVVFSHGGGFIILSTASPTFNSFLSNTASKLRVLVVSIEYRLAPEHRLPAAYDDVLEALHWVKDKKDDWVKNYADVSKCIVMGESAGGNIAYMVGLRASLLVRELNPLIIKGLVLVQPFFGGLNRTGSELRKPASVGLPLVITDLMWNLSLPLGVNRNHPYCNPIIEGGSKMLDKIKELGWRVAIAVYDGDRLFDKQMKVFEFLKQRGVDVIGNFSKGGYHGVFVKEADISEKLFEFMRIVFSSDFAY</sequence>
<protein>
    <submittedName>
        <fullName evidence="5">Carboxylesterase 1-like</fullName>
    </submittedName>
</protein>
<proteinExistence type="inferred from homology"/>
<reference evidence="5" key="2">
    <citation type="submission" date="2025-08" db="UniProtKB">
        <authorList>
            <consortium name="RefSeq"/>
        </authorList>
    </citation>
    <scope>IDENTIFICATION</scope>
    <source>
        <tissue evidence="5">Leaf</tissue>
    </source>
</reference>
<dbReference type="GeneID" id="110786490"/>
<keyword evidence="4" id="KW-1185">Reference proteome</keyword>
<dbReference type="PANTHER" id="PTHR23024:SF546">
    <property type="entry name" value="CARBOXYLESTERASE 120-RELATED"/>
    <property type="match status" value="1"/>
</dbReference>
<dbReference type="Pfam" id="PF07859">
    <property type="entry name" value="Abhydrolase_3"/>
    <property type="match status" value="1"/>
</dbReference>
<comment type="similarity">
    <text evidence="1">Belongs to the 'GDXG' lipolytic enzyme family.</text>
</comment>
<evidence type="ECO:0000313" key="4">
    <source>
        <dbReference type="Proteomes" id="UP000813463"/>
    </source>
</evidence>
<accession>A0ABM3RTI4</accession>